<proteinExistence type="predicted"/>
<protein>
    <submittedName>
        <fullName evidence="1">Uncharacterized protein</fullName>
    </submittedName>
</protein>
<organism evidence="1 2">
    <name type="scientific">Gomphosphaeria aponina SAG 52.96 = DSM 107014</name>
    <dbReference type="NCBI Taxonomy" id="1521640"/>
    <lineage>
        <taxon>Bacteria</taxon>
        <taxon>Bacillati</taxon>
        <taxon>Cyanobacteriota</taxon>
        <taxon>Cyanophyceae</taxon>
        <taxon>Oscillatoriophycideae</taxon>
        <taxon>Chroococcales</taxon>
        <taxon>Gomphosphaeriaceae</taxon>
        <taxon>Gomphosphaeria</taxon>
    </lineage>
</organism>
<accession>A0A941GVA1</accession>
<sequence>MAEGRRLGRRLGRRQKQKAWLLYNHQPSTINHQPSTINHQSTINYQPSTMGSLCCGTP</sequence>
<gene>
    <name evidence="1" type="ORF">DSM107014_02155</name>
</gene>
<dbReference type="AlphaFoldDB" id="A0A941GVA1"/>
<dbReference type="EMBL" id="JADQBC010000009">
    <property type="protein sequence ID" value="MBR8826701.1"/>
    <property type="molecule type" value="Genomic_DNA"/>
</dbReference>
<comment type="caution">
    <text evidence="1">The sequence shown here is derived from an EMBL/GenBank/DDBJ whole genome shotgun (WGS) entry which is preliminary data.</text>
</comment>
<reference evidence="1" key="1">
    <citation type="submission" date="2021-02" db="EMBL/GenBank/DDBJ databases">
        <title>Metagenome analyses of Stigonema ocellatum DSM 106950, Chlorogloea purpurea SAG 13.99 and Gomphosphaeria aponina DSM 107014.</title>
        <authorList>
            <person name="Marter P."/>
            <person name="Huang S."/>
        </authorList>
    </citation>
    <scope>NUCLEOTIDE SEQUENCE</scope>
    <source>
        <strain evidence="1">JP213</strain>
    </source>
</reference>
<evidence type="ECO:0000313" key="2">
    <source>
        <dbReference type="Proteomes" id="UP000767446"/>
    </source>
</evidence>
<name>A0A941GVA1_9CHRO</name>
<evidence type="ECO:0000313" key="1">
    <source>
        <dbReference type="EMBL" id="MBR8826701.1"/>
    </source>
</evidence>
<dbReference type="Proteomes" id="UP000767446">
    <property type="component" value="Unassembled WGS sequence"/>
</dbReference>